<dbReference type="Pfam" id="PF00076">
    <property type="entry name" value="RRM_1"/>
    <property type="match status" value="1"/>
</dbReference>
<dbReference type="Gene3D" id="3.30.70.330">
    <property type="match status" value="1"/>
</dbReference>
<organism evidence="4 5">
    <name type="scientific">Hibiscus trionum</name>
    <name type="common">Flower of an hour</name>
    <dbReference type="NCBI Taxonomy" id="183268"/>
    <lineage>
        <taxon>Eukaryota</taxon>
        <taxon>Viridiplantae</taxon>
        <taxon>Streptophyta</taxon>
        <taxon>Embryophyta</taxon>
        <taxon>Tracheophyta</taxon>
        <taxon>Spermatophyta</taxon>
        <taxon>Magnoliopsida</taxon>
        <taxon>eudicotyledons</taxon>
        <taxon>Gunneridae</taxon>
        <taxon>Pentapetalae</taxon>
        <taxon>rosids</taxon>
        <taxon>malvids</taxon>
        <taxon>Malvales</taxon>
        <taxon>Malvaceae</taxon>
        <taxon>Malvoideae</taxon>
        <taxon>Hibiscus</taxon>
    </lineage>
</organism>
<accession>A0A9W7JET3</accession>
<reference evidence="4" key="1">
    <citation type="submission" date="2023-05" db="EMBL/GenBank/DDBJ databases">
        <title>Genome and transcriptome analyses reveal genes involved in the formation of fine ridges on petal epidermal cells in Hibiscus trionum.</title>
        <authorList>
            <person name="Koshimizu S."/>
            <person name="Masuda S."/>
            <person name="Ishii T."/>
            <person name="Shirasu K."/>
            <person name="Hoshino A."/>
            <person name="Arita M."/>
        </authorList>
    </citation>
    <scope>NUCLEOTIDE SEQUENCE</scope>
    <source>
        <strain evidence="4">Hamamatsu line</strain>
    </source>
</reference>
<dbReference type="PANTHER" id="PTHR34427">
    <property type="entry name" value="DUF4283 DOMAIN PROTEIN"/>
    <property type="match status" value="1"/>
</dbReference>
<dbReference type="AlphaFoldDB" id="A0A9W7JET3"/>
<comment type="caution">
    <text evidence="4">The sequence shown here is derived from an EMBL/GenBank/DDBJ whole genome shotgun (WGS) entry which is preliminary data.</text>
</comment>
<protein>
    <recommendedName>
        <fullName evidence="3">RRM domain-containing protein</fullName>
    </recommendedName>
</protein>
<dbReference type="InterPro" id="IPR000504">
    <property type="entry name" value="RRM_dom"/>
</dbReference>
<evidence type="ECO:0000259" key="3">
    <source>
        <dbReference type="PROSITE" id="PS50102"/>
    </source>
</evidence>
<evidence type="ECO:0000256" key="2">
    <source>
        <dbReference type="SAM" id="MobiDB-lite"/>
    </source>
</evidence>
<evidence type="ECO:0000256" key="1">
    <source>
        <dbReference type="PROSITE-ProRule" id="PRU00176"/>
    </source>
</evidence>
<proteinExistence type="predicted"/>
<feature type="region of interest" description="Disordered" evidence="2">
    <location>
        <begin position="556"/>
        <end position="580"/>
    </location>
</feature>
<evidence type="ECO:0000313" key="5">
    <source>
        <dbReference type="Proteomes" id="UP001165190"/>
    </source>
</evidence>
<dbReference type="SUPFAM" id="SSF54928">
    <property type="entry name" value="RNA-binding domain, RBD"/>
    <property type="match status" value="1"/>
</dbReference>
<dbReference type="OrthoDB" id="1000944at2759"/>
<evidence type="ECO:0000313" key="4">
    <source>
        <dbReference type="EMBL" id="GMJ11822.1"/>
    </source>
</evidence>
<dbReference type="Proteomes" id="UP001165190">
    <property type="component" value="Unassembled WGS sequence"/>
</dbReference>
<dbReference type="GO" id="GO:0003723">
    <property type="term" value="F:RNA binding"/>
    <property type="evidence" value="ECO:0007669"/>
    <property type="project" value="UniProtKB-UniRule"/>
</dbReference>
<dbReference type="InterPro" id="IPR035979">
    <property type="entry name" value="RBD_domain_sf"/>
</dbReference>
<gene>
    <name evidence="4" type="ORF">HRI_004851400</name>
</gene>
<dbReference type="CDD" id="cd00590">
    <property type="entry name" value="RRM_SF"/>
    <property type="match status" value="1"/>
</dbReference>
<keyword evidence="1" id="KW-0694">RNA-binding</keyword>
<dbReference type="InterPro" id="IPR012677">
    <property type="entry name" value="Nucleotide-bd_a/b_plait_sf"/>
</dbReference>
<name>A0A9W7JET3_HIBTR</name>
<dbReference type="EMBL" id="BSYR01000061">
    <property type="protein sequence ID" value="GMJ11822.1"/>
    <property type="molecule type" value="Genomic_DNA"/>
</dbReference>
<sequence>MGMRAWDTAGERRGFYRSGEESRSSRAKVKRRVGQAVFINNVSKRIHHRTLGEAFSVYGTVLDVYIAYRNPSRQGKRTTFAFVRFNSRSGVRKAVDFGDGRILDGFRIRVFEERAKARSKSQGAEISNTLKQPFAAFRDNRSYTDVVRGVKNFHREIPGNFRPTAKRNEATGEATTNRLGVVIVEDKQVREQYSHSSLLFVPKPTWKSLSFAGRIKPMYNVELVQDALISEGLIVQVCPWYGMLSIIRCGNKETFSRCWEMRMELIRTWFDELECLEGFEGKRKVKTWLVMKEVPLQVWDEDFFRSVASRWGELVSIDKDTLEKNRFDLARLLISVQRLADIPDKFAVIVNGVKQIIKIGLEEYVEDRVFLDGQSPWDSAGELNGDFSVSPERAPSQVLREIFGDNNIVLENDKEVSVPSFSFNGTNNISAALSSSSAAGLHDVPIVSEEGLFFVQPGPSIPTQAIAELVAQDESVSNASRLQEVQIGVIDTSQIAGLSQPVLFPVQADLVPSLPYVDGDTPSFDKSTRKISRKKKAVQQMAKGKKLACKKKIKKKRKQVSPTGVKIPKSSRRNRTNLHSLDSGKLDEAVLTLELSKDLGVIFEAADERVTSKFQDMEEEESV</sequence>
<dbReference type="SMART" id="SM00360">
    <property type="entry name" value="RRM"/>
    <property type="match status" value="1"/>
</dbReference>
<feature type="domain" description="RRM" evidence="3">
    <location>
        <begin position="35"/>
        <end position="115"/>
    </location>
</feature>
<dbReference type="PROSITE" id="PS50102">
    <property type="entry name" value="RRM"/>
    <property type="match status" value="1"/>
</dbReference>
<dbReference type="PANTHER" id="PTHR34427:SF5">
    <property type="entry name" value="DUF4283 DOMAIN-CONTAINING PROTEIN"/>
    <property type="match status" value="1"/>
</dbReference>
<keyword evidence="5" id="KW-1185">Reference proteome</keyword>